<dbReference type="InterPro" id="IPR009081">
    <property type="entry name" value="PP-bd_ACP"/>
</dbReference>
<dbReference type="Proteomes" id="UP000285768">
    <property type="component" value="Chromosome"/>
</dbReference>
<evidence type="ECO:0000313" key="3">
    <source>
        <dbReference type="Proteomes" id="UP000285768"/>
    </source>
</evidence>
<accession>A0ABX5QCQ7</accession>
<gene>
    <name evidence="2" type="ORF">Leucomu_01750</name>
</gene>
<dbReference type="RefSeq" id="WP_017884419.1">
    <property type="nucleotide sequence ID" value="NZ_CP035037.1"/>
</dbReference>
<reference evidence="2 3" key="1">
    <citation type="submission" date="2019-01" db="EMBL/GenBank/DDBJ databases">
        <title>Leucobacter muris sp. nov. isolated from the nose of a laboratory mouse.</title>
        <authorList>
            <person name="Benga L."/>
            <person name="Sproeer C."/>
            <person name="Schumann P."/>
            <person name="Verbarg S."/>
            <person name="Bunk B."/>
            <person name="Engelhardt E."/>
            <person name="Benten P.M."/>
            <person name="Sager M."/>
        </authorList>
    </citation>
    <scope>NUCLEOTIDE SEQUENCE [LARGE SCALE GENOMIC DNA]</scope>
    <source>
        <strain evidence="2 3">DSM 101948</strain>
    </source>
</reference>
<keyword evidence="3" id="KW-1185">Reference proteome</keyword>
<dbReference type="EMBL" id="CP035037">
    <property type="protein sequence ID" value="QAB16826.1"/>
    <property type="molecule type" value="Genomic_DNA"/>
</dbReference>
<sequence length="72" mass="7758">MEKDALLELVAEILEVEEASATETLEAQGWDSLANLAFIAEIDERLGVQIDADELAKAVTVDDLQALITAQS</sequence>
<dbReference type="Pfam" id="PF00550">
    <property type="entry name" value="PP-binding"/>
    <property type="match status" value="1"/>
</dbReference>
<dbReference type="Gene3D" id="1.10.1200.10">
    <property type="entry name" value="ACP-like"/>
    <property type="match status" value="1"/>
</dbReference>
<name>A0ABX5QCQ7_9MICO</name>
<protein>
    <submittedName>
        <fullName evidence="2">Acyl carrier protein</fullName>
    </submittedName>
</protein>
<evidence type="ECO:0000313" key="2">
    <source>
        <dbReference type="EMBL" id="QAB16826.1"/>
    </source>
</evidence>
<feature type="domain" description="Carrier" evidence="1">
    <location>
        <begin position="1"/>
        <end position="72"/>
    </location>
</feature>
<organism evidence="2 3">
    <name type="scientific">Leucobacter muris</name>
    <dbReference type="NCBI Taxonomy" id="1935379"/>
    <lineage>
        <taxon>Bacteria</taxon>
        <taxon>Bacillati</taxon>
        <taxon>Actinomycetota</taxon>
        <taxon>Actinomycetes</taxon>
        <taxon>Micrococcales</taxon>
        <taxon>Microbacteriaceae</taxon>
        <taxon>Leucobacter</taxon>
    </lineage>
</organism>
<dbReference type="SUPFAM" id="SSF47336">
    <property type="entry name" value="ACP-like"/>
    <property type="match status" value="1"/>
</dbReference>
<proteinExistence type="predicted"/>
<evidence type="ECO:0000259" key="1">
    <source>
        <dbReference type="PROSITE" id="PS50075"/>
    </source>
</evidence>
<dbReference type="PROSITE" id="PS50075">
    <property type="entry name" value="CARRIER"/>
    <property type="match status" value="1"/>
</dbReference>
<dbReference type="InterPro" id="IPR036736">
    <property type="entry name" value="ACP-like_sf"/>
</dbReference>